<keyword evidence="4" id="KW-0747">Spliceosome</keyword>
<dbReference type="PANTHER" id="PTHR16196">
    <property type="entry name" value="CELL CYCLE CONTROL PROTEIN CWF25"/>
    <property type="match status" value="1"/>
</dbReference>
<keyword evidence="5 8" id="KW-0175">Coiled coil</keyword>
<dbReference type="STRING" id="4999.A0A1Y1UQ50"/>
<feature type="compositionally biased region" description="Basic and acidic residues" evidence="9">
    <location>
        <begin position="283"/>
        <end position="310"/>
    </location>
</feature>
<feature type="compositionally biased region" description="Basic and acidic residues" evidence="9">
    <location>
        <begin position="155"/>
        <end position="164"/>
    </location>
</feature>
<dbReference type="EMBL" id="NBSH01000002">
    <property type="protein sequence ID" value="ORX40153.1"/>
    <property type="molecule type" value="Genomic_DNA"/>
</dbReference>
<feature type="compositionally biased region" description="Basic and acidic residues" evidence="9">
    <location>
        <begin position="329"/>
        <end position="353"/>
    </location>
</feature>
<keyword evidence="3" id="KW-0507">mRNA processing</keyword>
<evidence type="ECO:0000256" key="9">
    <source>
        <dbReference type="SAM" id="MobiDB-lite"/>
    </source>
</evidence>
<comment type="subcellular location">
    <subcellularLocation>
        <location evidence="1">Nucleus</location>
    </subcellularLocation>
</comment>
<sequence length="481" mass="55683">MGGGDLNMKKSWHPVLLVNQERVWKAEKAANEEKKKLAQLRKEQEEERQLAELQRLQEQATGKKRVEKLDWLYAAPSNEGGALGNAKISQSQMEDYLLGKRRVDEALAGQDKNVGNMDKEFIAVQNANSARDTAAKIREDPLLAIKRQEEAALKALRNRPDIRRQLKAAAAKEQGESKEERRARRKAEKEERRQERHERRRRRGHHDHEDDSPRSDYSDERSGDRAGRRRREDRYRDRDYSPSPRRYSDRRDRDEEPPRRGDRYRDEERYRERGRSRSRSPRRYRDEYDSPPRRRDREEPNRSRSDRRVVDEEELQNGGGSRVNGHSNGHGDQRSHGFEDGRINGHSNGHDNSHSNGQTNGHSRRTHSSRPSALDMADRPTSSRPLVPYNGSAHSQSLDEMRAARLAAMTASATDLQSSRDKSLAMRAEQDRKEAEKDERLRVKYGQDVANAGFFKAQGEMGLGESLQRRGGKGLQRERDF</sequence>
<keyword evidence="12" id="KW-1185">Reference proteome</keyword>
<dbReference type="PANTHER" id="PTHR16196:SF0">
    <property type="entry name" value="PRE-MRNA-SPLICING FACTOR CWC25 HOMOLOG"/>
    <property type="match status" value="1"/>
</dbReference>
<evidence type="ECO:0000256" key="8">
    <source>
        <dbReference type="SAM" id="Coils"/>
    </source>
</evidence>
<dbReference type="AlphaFoldDB" id="A0A1Y1UQ50"/>
<dbReference type="RefSeq" id="XP_021873938.1">
    <property type="nucleotide sequence ID" value="XM_022014056.1"/>
</dbReference>
<proteinExistence type="inferred from homology"/>
<feature type="coiled-coil region" evidence="8">
    <location>
        <begin position="23"/>
        <end position="63"/>
    </location>
</feature>
<dbReference type="GO" id="GO:0005684">
    <property type="term" value="C:U2-type spliceosomal complex"/>
    <property type="evidence" value="ECO:0007669"/>
    <property type="project" value="TreeGrafter"/>
</dbReference>
<feature type="domain" description="CBF1-interacting co-repressor CIR N-terminal" evidence="10">
    <location>
        <begin position="11"/>
        <end position="47"/>
    </location>
</feature>
<dbReference type="GO" id="GO:0000398">
    <property type="term" value="P:mRNA splicing, via spliceosome"/>
    <property type="evidence" value="ECO:0007669"/>
    <property type="project" value="TreeGrafter"/>
</dbReference>
<dbReference type="InterPro" id="IPR019339">
    <property type="entry name" value="CIR_N_dom"/>
</dbReference>
<feature type="compositionally biased region" description="Basic and acidic residues" evidence="9">
    <location>
        <begin position="418"/>
        <end position="438"/>
    </location>
</feature>
<keyword evidence="6" id="KW-0508">mRNA splicing</keyword>
<evidence type="ECO:0000259" key="10">
    <source>
        <dbReference type="SMART" id="SM01083"/>
    </source>
</evidence>
<feature type="region of interest" description="Disordered" evidence="9">
    <location>
        <begin position="412"/>
        <end position="438"/>
    </location>
</feature>
<comment type="caution">
    <text evidence="11">The sequence shown here is derived from an EMBL/GenBank/DDBJ whole genome shotgun (WGS) entry which is preliminary data.</text>
</comment>
<dbReference type="Pfam" id="PF12542">
    <property type="entry name" value="CWC25"/>
    <property type="match status" value="1"/>
</dbReference>
<gene>
    <name evidence="11" type="ORF">BD324DRAFT_607229</name>
</gene>
<evidence type="ECO:0000256" key="2">
    <source>
        <dbReference type="ARBA" id="ARBA00006695"/>
    </source>
</evidence>
<dbReference type="InterPro" id="IPR022209">
    <property type="entry name" value="CWC25"/>
</dbReference>
<protein>
    <submittedName>
        <fullName evidence="11">Pre-mRNA splicing factor-domain-containing protein</fullName>
    </submittedName>
</protein>
<dbReference type="Pfam" id="PF10197">
    <property type="entry name" value="Cir_N"/>
    <property type="match status" value="1"/>
</dbReference>
<evidence type="ECO:0000256" key="3">
    <source>
        <dbReference type="ARBA" id="ARBA00022664"/>
    </source>
</evidence>
<dbReference type="InterPro" id="IPR051376">
    <property type="entry name" value="CWC25_splicing_factor"/>
</dbReference>
<dbReference type="Proteomes" id="UP000193218">
    <property type="component" value="Unassembled WGS sequence"/>
</dbReference>
<evidence type="ECO:0000256" key="1">
    <source>
        <dbReference type="ARBA" id="ARBA00004123"/>
    </source>
</evidence>
<evidence type="ECO:0000256" key="5">
    <source>
        <dbReference type="ARBA" id="ARBA00023054"/>
    </source>
</evidence>
<evidence type="ECO:0000313" key="11">
    <source>
        <dbReference type="EMBL" id="ORX40153.1"/>
    </source>
</evidence>
<evidence type="ECO:0000256" key="6">
    <source>
        <dbReference type="ARBA" id="ARBA00023187"/>
    </source>
</evidence>
<name>A0A1Y1UQ50_9TREE</name>
<reference evidence="11 12" key="1">
    <citation type="submission" date="2017-03" db="EMBL/GenBank/DDBJ databases">
        <title>Widespread Adenine N6-methylation of Active Genes in Fungi.</title>
        <authorList>
            <consortium name="DOE Joint Genome Institute"/>
            <person name="Mondo S.J."/>
            <person name="Dannebaum R.O."/>
            <person name="Kuo R.C."/>
            <person name="Louie K.B."/>
            <person name="Bewick A.J."/>
            <person name="Labutti K."/>
            <person name="Haridas S."/>
            <person name="Kuo A."/>
            <person name="Salamov A."/>
            <person name="Ahrendt S.R."/>
            <person name="Lau R."/>
            <person name="Bowen B.P."/>
            <person name="Lipzen A."/>
            <person name="Sullivan W."/>
            <person name="Andreopoulos W.B."/>
            <person name="Clum A."/>
            <person name="Lindquist E."/>
            <person name="Daum C."/>
            <person name="Northen T.R."/>
            <person name="Ramamoorthy G."/>
            <person name="Schmitz R.J."/>
            <person name="Gryganskyi A."/>
            <person name="Culley D."/>
            <person name="Magnuson J."/>
            <person name="James T.Y."/>
            <person name="O'Malley M.A."/>
            <person name="Stajich J.E."/>
            <person name="Spatafora J.W."/>
            <person name="Visel A."/>
            <person name="Grigoriev I.V."/>
        </authorList>
    </citation>
    <scope>NUCLEOTIDE SEQUENCE [LARGE SCALE GENOMIC DNA]</scope>
    <source>
        <strain evidence="11 12">NRRL Y-17943</strain>
    </source>
</reference>
<organism evidence="11 12">
    <name type="scientific">Kockovaella imperatae</name>
    <dbReference type="NCBI Taxonomy" id="4999"/>
    <lineage>
        <taxon>Eukaryota</taxon>
        <taxon>Fungi</taxon>
        <taxon>Dikarya</taxon>
        <taxon>Basidiomycota</taxon>
        <taxon>Agaricomycotina</taxon>
        <taxon>Tremellomycetes</taxon>
        <taxon>Tremellales</taxon>
        <taxon>Cuniculitremaceae</taxon>
        <taxon>Kockovaella</taxon>
    </lineage>
</organism>
<feature type="region of interest" description="Disordered" evidence="9">
    <location>
        <begin position="155"/>
        <end position="398"/>
    </location>
</feature>
<comment type="similarity">
    <text evidence="2">Belongs to the CWC25 family.</text>
</comment>
<dbReference type="OrthoDB" id="21123at2759"/>
<evidence type="ECO:0000313" key="12">
    <source>
        <dbReference type="Proteomes" id="UP000193218"/>
    </source>
</evidence>
<keyword evidence="7" id="KW-0539">Nucleus</keyword>
<feature type="compositionally biased region" description="Basic and acidic residues" evidence="9">
    <location>
        <begin position="206"/>
        <end position="275"/>
    </location>
</feature>
<dbReference type="GeneID" id="33555864"/>
<dbReference type="SMART" id="SM01083">
    <property type="entry name" value="Cir_N"/>
    <property type="match status" value="1"/>
</dbReference>
<dbReference type="InParanoid" id="A0A1Y1UQ50"/>
<feature type="compositionally biased region" description="Basic and acidic residues" evidence="9">
    <location>
        <begin position="173"/>
        <end position="197"/>
    </location>
</feature>
<evidence type="ECO:0000256" key="4">
    <source>
        <dbReference type="ARBA" id="ARBA00022728"/>
    </source>
</evidence>
<evidence type="ECO:0000256" key="7">
    <source>
        <dbReference type="ARBA" id="ARBA00023242"/>
    </source>
</evidence>
<accession>A0A1Y1UQ50</accession>